<dbReference type="PANTHER" id="PTHR30055:SF234">
    <property type="entry name" value="HTH-TYPE TRANSCRIPTIONAL REGULATOR BETI"/>
    <property type="match status" value="1"/>
</dbReference>
<evidence type="ECO:0000259" key="5">
    <source>
        <dbReference type="PROSITE" id="PS50977"/>
    </source>
</evidence>
<name>A0ABP8EWG7_9MICO</name>
<sequence>MDRSTRGARKDQVRNRQALLAAARDVFRERGIEAPLDAIAKRAGVSNATLYRHFPTRRDLVIEILLVNLARSADALADADVLPSAWDGLVSYLTWHFAEQVENPAYMSALRAVPTGENDEVDRLRDSTLEHLRRLLERAKAEGALRADRWIEDVFLVLALNETLVHRSNQDPGSASRRFLDLTLAALAAEPPAPNPDGTEPTAILSLRRTLGRELAGLP</sequence>
<gene>
    <name evidence="6" type="ORF">GCM10022262_27070</name>
</gene>
<keyword evidence="1" id="KW-0805">Transcription regulation</keyword>
<dbReference type="SUPFAM" id="SSF48498">
    <property type="entry name" value="Tetracyclin repressor-like, C-terminal domain"/>
    <property type="match status" value="1"/>
</dbReference>
<keyword evidence="3" id="KW-0804">Transcription</keyword>
<dbReference type="InterPro" id="IPR049445">
    <property type="entry name" value="TetR_SbtR-like_C"/>
</dbReference>
<accession>A0ABP8EWG7</accession>
<dbReference type="InterPro" id="IPR001647">
    <property type="entry name" value="HTH_TetR"/>
</dbReference>
<dbReference type="RefSeq" id="WP_345042157.1">
    <property type="nucleotide sequence ID" value="NZ_BAABBA010000013.1"/>
</dbReference>
<dbReference type="PRINTS" id="PR00455">
    <property type="entry name" value="HTHTETR"/>
</dbReference>
<feature type="domain" description="HTH tetR-type" evidence="5">
    <location>
        <begin position="13"/>
        <end position="72"/>
    </location>
</feature>
<proteinExistence type="predicted"/>
<dbReference type="Pfam" id="PF00440">
    <property type="entry name" value="TetR_N"/>
    <property type="match status" value="1"/>
</dbReference>
<dbReference type="InterPro" id="IPR009057">
    <property type="entry name" value="Homeodomain-like_sf"/>
</dbReference>
<dbReference type="Proteomes" id="UP001499841">
    <property type="component" value="Unassembled WGS sequence"/>
</dbReference>
<protein>
    <recommendedName>
        <fullName evidence="5">HTH tetR-type domain-containing protein</fullName>
    </recommendedName>
</protein>
<comment type="caution">
    <text evidence="6">The sequence shown here is derived from an EMBL/GenBank/DDBJ whole genome shotgun (WGS) entry which is preliminary data.</text>
</comment>
<reference evidence="7" key="1">
    <citation type="journal article" date="2019" name="Int. J. Syst. Evol. Microbiol.">
        <title>The Global Catalogue of Microorganisms (GCM) 10K type strain sequencing project: providing services to taxonomists for standard genome sequencing and annotation.</title>
        <authorList>
            <consortium name="The Broad Institute Genomics Platform"/>
            <consortium name="The Broad Institute Genome Sequencing Center for Infectious Disease"/>
            <person name="Wu L."/>
            <person name="Ma J."/>
        </authorList>
    </citation>
    <scope>NUCLEOTIDE SEQUENCE [LARGE SCALE GENOMIC DNA]</scope>
    <source>
        <strain evidence="7">JCM 17459</strain>
    </source>
</reference>
<evidence type="ECO:0000256" key="4">
    <source>
        <dbReference type="PROSITE-ProRule" id="PRU00335"/>
    </source>
</evidence>
<organism evidence="6 7">
    <name type="scientific">Georgenia daeguensis</name>
    <dbReference type="NCBI Taxonomy" id="908355"/>
    <lineage>
        <taxon>Bacteria</taxon>
        <taxon>Bacillati</taxon>
        <taxon>Actinomycetota</taxon>
        <taxon>Actinomycetes</taxon>
        <taxon>Micrococcales</taxon>
        <taxon>Bogoriellaceae</taxon>
        <taxon>Georgenia</taxon>
    </lineage>
</organism>
<dbReference type="Gene3D" id="1.10.357.10">
    <property type="entry name" value="Tetracycline Repressor, domain 2"/>
    <property type="match status" value="1"/>
</dbReference>
<dbReference type="SUPFAM" id="SSF46689">
    <property type="entry name" value="Homeodomain-like"/>
    <property type="match status" value="1"/>
</dbReference>
<evidence type="ECO:0000256" key="1">
    <source>
        <dbReference type="ARBA" id="ARBA00023015"/>
    </source>
</evidence>
<dbReference type="EMBL" id="BAABBA010000013">
    <property type="protein sequence ID" value="GAA4288347.1"/>
    <property type="molecule type" value="Genomic_DNA"/>
</dbReference>
<evidence type="ECO:0000256" key="3">
    <source>
        <dbReference type="ARBA" id="ARBA00023163"/>
    </source>
</evidence>
<dbReference type="Pfam" id="PF21597">
    <property type="entry name" value="TetR_C_43"/>
    <property type="match status" value="1"/>
</dbReference>
<keyword evidence="7" id="KW-1185">Reference proteome</keyword>
<evidence type="ECO:0000256" key="2">
    <source>
        <dbReference type="ARBA" id="ARBA00023125"/>
    </source>
</evidence>
<feature type="DNA-binding region" description="H-T-H motif" evidence="4">
    <location>
        <begin position="35"/>
        <end position="54"/>
    </location>
</feature>
<dbReference type="PANTHER" id="PTHR30055">
    <property type="entry name" value="HTH-TYPE TRANSCRIPTIONAL REGULATOR RUTR"/>
    <property type="match status" value="1"/>
</dbReference>
<dbReference type="InterPro" id="IPR036271">
    <property type="entry name" value="Tet_transcr_reg_TetR-rel_C_sf"/>
</dbReference>
<evidence type="ECO:0000313" key="7">
    <source>
        <dbReference type="Proteomes" id="UP001499841"/>
    </source>
</evidence>
<dbReference type="PROSITE" id="PS50977">
    <property type="entry name" value="HTH_TETR_2"/>
    <property type="match status" value="1"/>
</dbReference>
<dbReference type="InterPro" id="IPR050109">
    <property type="entry name" value="HTH-type_TetR-like_transc_reg"/>
</dbReference>
<evidence type="ECO:0000313" key="6">
    <source>
        <dbReference type="EMBL" id="GAA4288347.1"/>
    </source>
</evidence>
<keyword evidence="2 4" id="KW-0238">DNA-binding</keyword>